<feature type="active site" description="Proton acceptor" evidence="7">
    <location>
        <position position="233"/>
    </location>
</feature>
<keyword evidence="13" id="KW-1185">Reference proteome</keyword>
<feature type="binding site" evidence="8">
    <location>
        <position position="144"/>
    </location>
    <ligand>
        <name>Mg(2+)</name>
        <dbReference type="ChEBI" id="CHEBI:18420"/>
        <label>1</label>
    </ligand>
</feature>
<keyword evidence="10" id="KW-0175">Coiled coil</keyword>
<feature type="site" description="Important for catalytic activity" evidence="9">
    <location>
        <position position="206"/>
    </location>
</feature>
<feature type="binding site" evidence="8">
    <location>
        <position position="41"/>
    </location>
    <ligand>
        <name>Mg(2+)</name>
        <dbReference type="ChEBI" id="CHEBI:18420"/>
        <label>1</label>
    </ligand>
</feature>
<keyword evidence="4 8" id="KW-0479">Metal-binding</keyword>
<evidence type="ECO:0000313" key="13">
    <source>
        <dbReference type="Proteomes" id="UP000596742"/>
    </source>
</evidence>
<keyword evidence="5" id="KW-0378">Hydrolase</keyword>
<dbReference type="InterPro" id="IPR005135">
    <property type="entry name" value="Endo/exonuclease/phosphatase"/>
</dbReference>
<keyword evidence="8" id="KW-0464">Manganese</keyword>
<evidence type="ECO:0000256" key="6">
    <source>
        <dbReference type="ARBA" id="ARBA00022842"/>
    </source>
</evidence>
<evidence type="ECO:0000256" key="4">
    <source>
        <dbReference type="ARBA" id="ARBA00022723"/>
    </source>
</evidence>
<feature type="binding site" evidence="8">
    <location>
        <position position="142"/>
    </location>
    <ligand>
        <name>Mg(2+)</name>
        <dbReference type="ChEBI" id="CHEBI:18420"/>
        <label>1</label>
    </ligand>
</feature>
<evidence type="ECO:0000256" key="10">
    <source>
        <dbReference type="SAM" id="Coils"/>
    </source>
</evidence>
<feature type="binding site" evidence="8">
    <location>
        <position position="233"/>
    </location>
    <ligand>
        <name>Mg(2+)</name>
        <dbReference type="ChEBI" id="CHEBI:18420"/>
        <label>1</label>
    </ligand>
</feature>
<name>A0A8B6D6K6_MYTGA</name>
<feature type="domain" description="Endonuclease/exonuclease/phosphatase" evidence="11">
    <location>
        <begin position="9"/>
        <end position="233"/>
    </location>
</feature>
<feature type="active site" evidence="7">
    <location>
        <position position="110"/>
    </location>
</feature>
<dbReference type="PANTHER" id="PTHR22748">
    <property type="entry name" value="AP ENDONUCLEASE"/>
    <property type="match status" value="1"/>
</dbReference>
<dbReference type="InterPro" id="IPR004808">
    <property type="entry name" value="AP_endonuc_1"/>
</dbReference>
<organism evidence="12 13">
    <name type="scientific">Mytilus galloprovincialis</name>
    <name type="common">Mediterranean mussel</name>
    <dbReference type="NCBI Taxonomy" id="29158"/>
    <lineage>
        <taxon>Eukaryota</taxon>
        <taxon>Metazoa</taxon>
        <taxon>Spiralia</taxon>
        <taxon>Lophotrochozoa</taxon>
        <taxon>Mollusca</taxon>
        <taxon>Bivalvia</taxon>
        <taxon>Autobranchia</taxon>
        <taxon>Pteriomorphia</taxon>
        <taxon>Mytilida</taxon>
        <taxon>Mytiloidea</taxon>
        <taxon>Mytilidae</taxon>
        <taxon>Mytilinae</taxon>
        <taxon>Mytilus</taxon>
    </lineage>
</organism>
<evidence type="ECO:0000256" key="1">
    <source>
        <dbReference type="ARBA" id="ARBA00000493"/>
    </source>
</evidence>
<reference evidence="12" key="1">
    <citation type="submission" date="2018-11" db="EMBL/GenBank/DDBJ databases">
        <authorList>
            <person name="Alioto T."/>
            <person name="Alioto T."/>
        </authorList>
    </citation>
    <scope>NUCLEOTIDE SEQUENCE</scope>
</reference>
<dbReference type="GO" id="GO:0003906">
    <property type="term" value="F:DNA-(apurinic or apyrimidinic site) endonuclease activity"/>
    <property type="evidence" value="ECO:0007669"/>
    <property type="project" value="TreeGrafter"/>
</dbReference>
<dbReference type="GO" id="GO:0008081">
    <property type="term" value="F:phosphoric diester hydrolase activity"/>
    <property type="evidence" value="ECO:0007669"/>
    <property type="project" value="TreeGrafter"/>
</dbReference>
<proteinExistence type="inferred from homology"/>
<dbReference type="GO" id="GO:0005634">
    <property type="term" value="C:nucleus"/>
    <property type="evidence" value="ECO:0007669"/>
    <property type="project" value="TreeGrafter"/>
</dbReference>
<dbReference type="EMBL" id="UYJE01002974">
    <property type="protein sequence ID" value="VDI15401.1"/>
    <property type="molecule type" value="Genomic_DNA"/>
</dbReference>
<evidence type="ECO:0000256" key="2">
    <source>
        <dbReference type="ARBA" id="ARBA00007092"/>
    </source>
</evidence>
<dbReference type="Gene3D" id="3.60.10.10">
    <property type="entry name" value="Endonuclease/exonuclease/phosphatase"/>
    <property type="match status" value="1"/>
</dbReference>
<evidence type="ECO:0000256" key="3">
    <source>
        <dbReference type="ARBA" id="ARBA00012115"/>
    </source>
</evidence>
<dbReference type="CDD" id="cd09076">
    <property type="entry name" value="L1-EN"/>
    <property type="match status" value="1"/>
</dbReference>
<feature type="binding site" evidence="8">
    <location>
        <position position="232"/>
    </location>
    <ligand>
        <name>Mg(2+)</name>
        <dbReference type="ChEBI" id="CHEBI:18420"/>
        <label>1</label>
    </ligand>
</feature>
<feature type="binding site" evidence="8">
    <location>
        <position position="12"/>
    </location>
    <ligand>
        <name>Mg(2+)</name>
        <dbReference type="ChEBI" id="CHEBI:18420"/>
        <label>1</label>
    </ligand>
</feature>
<dbReference type="PANTHER" id="PTHR22748:SF6">
    <property type="entry name" value="DNA-(APURINIC OR APYRIMIDINIC SITE) ENDONUCLEASE"/>
    <property type="match status" value="1"/>
</dbReference>
<comment type="cofactor">
    <cofactor evidence="8">
        <name>Mg(2+)</name>
        <dbReference type="ChEBI" id="CHEBI:18420"/>
    </cofactor>
    <cofactor evidence="8">
        <name>Mn(2+)</name>
        <dbReference type="ChEBI" id="CHEBI:29035"/>
    </cofactor>
    <text evidence="8">Probably binds two magnesium or manganese ions per subunit.</text>
</comment>
<protein>
    <recommendedName>
        <fullName evidence="3">exodeoxyribonuclease III</fullName>
        <ecNumber evidence="3">3.1.11.2</ecNumber>
    </recommendedName>
</protein>
<comment type="caution">
    <text evidence="12">The sequence shown here is derived from an EMBL/GenBank/DDBJ whole genome shotgun (WGS) entry which is preliminary data.</text>
</comment>
<feature type="site" description="Interaction with DNA substrate" evidence="9">
    <location>
        <position position="233"/>
    </location>
</feature>
<evidence type="ECO:0000256" key="5">
    <source>
        <dbReference type="ARBA" id="ARBA00022801"/>
    </source>
</evidence>
<feature type="active site" description="Proton donor/acceptor" evidence="7">
    <location>
        <position position="142"/>
    </location>
</feature>
<comment type="similarity">
    <text evidence="2">Belongs to the DNA repair enzymes AP/ExoA family.</text>
</comment>
<feature type="site" description="Transition state stabilizer" evidence="9">
    <location>
        <position position="144"/>
    </location>
</feature>
<evidence type="ECO:0000313" key="12">
    <source>
        <dbReference type="EMBL" id="VDI15401.1"/>
    </source>
</evidence>
<evidence type="ECO:0000256" key="9">
    <source>
        <dbReference type="PIRSR" id="PIRSR604808-3"/>
    </source>
</evidence>
<comment type="catalytic activity">
    <reaction evidence="1">
        <text>Exonucleolytic cleavage in the 3'- to 5'-direction to yield nucleoside 5'-phosphates.</text>
        <dbReference type="EC" id="3.1.11.2"/>
    </reaction>
</comment>
<dbReference type="GO" id="GO:0008311">
    <property type="term" value="F:double-stranded DNA 3'-5' DNA exonuclease activity"/>
    <property type="evidence" value="ECO:0007669"/>
    <property type="project" value="UniProtKB-EC"/>
</dbReference>
<sequence>MSLNPLHICSLNCQGLRKYEKRIRLKEWIKQQKCNIIFLQETHFSNNSIDKEFTGDLYHSFGSTQSRGVSIYINQKIKYEIIDKYVDQDGRIVLINTEIDKNIFTFVNLYAPNTCKDRNIFFKKALSVIEKYSLGIIIIGGDMNETLNIKDRKSNRKDQQKIKNKTNGLKTLIKKLKVIDIWRAINPNKTQYTWKRKNNEVASRIDYFLVSQDVRPRVLSTDIRPATIQYTDHLAISLKINHCQGNKGKGYFKLNNSILNDESYKIKINTLIDKYEKLRNKKSLAIVWDLFKIEVREKTIEHCKLKAKQKRDEITKLEQKLKLLNEIHDNNLDGKNNNLPNIIDSINKTEETLQTLYSDKIKRGTNKITS</sequence>
<evidence type="ECO:0000256" key="8">
    <source>
        <dbReference type="PIRSR" id="PIRSR604808-2"/>
    </source>
</evidence>
<evidence type="ECO:0000256" key="7">
    <source>
        <dbReference type="PIRSR" id="PIRSR604808-1"/>
    </source>
</evidence>
<gene>
    <name evidence="12" type="ORF">MGAL_10B094590</name>
</gene>
<dbReference type="AlphaFoldDB" id="A0A8B6D6K6"/>
<keyword evidence="6 8" id="KW-0460">Magnesium</keyword>
<dbReference type="OrthoDB" id="6278692at2759"/>
<accession>A0A8B6D6K6</accession>
<dbReference type="SUPFAM" id="SSF56219">
    <property type="entry name" value="DNase I-like"/>
    <property type="match status" value="1"/>
</dbReference>
<feature type="coiled-coil region" evidence="10">
    <location>
        <begin position="300"/>
        <end position="327"/>
    </location>
</feature>
<dbReference type="EC" id="3.1.11.2" evidence="3"/>
<dbReference type="Pfam" id="PF03372">
    <property type="entry name" value="Exo_endo_phos"/>
    <property type="match status" value="1"/>
</dbReference>
<dbReference type="InterPro" id="IPR036691">
    <property type="entry name" value="Endo/exonu/phosph_ase_sf"/>
</dbReference>
<dbReference type="GO" id="GO:0046872">
    <property type="term" value="F:metal ion binding"/>
    <property type="evidence" value="ECO:0007669"/>
    <property type="project" value="UniProtKB-KW"/>
</dbReference>
<dbReference type="Proteomes" id="UP000596742">
    <property type="component" value="Unassembled WGS sequence"/>
</dbReference>
<evidence type="ECO:0000259" key="11">
    <source>
        <dbReference type="Pfam" id="PF03372"/>
    </source>
</evidence>
<dbReference type="GO" id="GO:0006284">
    <property type="term" value="P:base-excision repair"/>
    <property type="evidence" value="ECO:0007669"/>
    <property type="project" value="TreeGrafter"/>
</dbReference>